<proteinExistence type="predicted"/>
<sequence>MGMRVAVTVDDREPSGLVEAVREHPDVTEVVVDRLPSGDIAIDSIGFERKTPRDYVSTAMGRSGPDLEEQVARMAESYDHSYVLLEGDFLDLESLRTAVSPESIRGSMASITARHEVPVVPCTDRSRLVDFAIRLGRKHAEDPSSRRLPVGAVASRREPTTKRMYGCIDGIGPELATTLYERYPTVESLLAADLEDLTRIDGIGETRAETIYAAFRNDGTELE</sequence>
<dbReference type="KEGG" id="hxa:Halxa_2209"/>
<protein>
    <submittedName>
        <fullName evidence="2">Helix-hairpin-helix motif protein</fullName>
    </submittedName>
</protein>
<dbReference type="Gene3D" id="3.40.50.10130">
    <property type="match status" value="1"/>
</dbReference>
<name>F8D998_HALXS</name>
<dbReference type="AlphaFoldDB" id="F8D998"/>
<dbReference type="SUPFAM" id="SSF52980">
    <property type="entry name" value="Restriction endonuclease-like"/>
    <property type="match status" value="1"/>
</dbReference>
<evidence type="ECO:0000313" key="2">
    <source>
        <dbReference type="EMBL" id="AEH36834.1"/>
    </source>
</evidence>
<dbReference type="HOGENOM" id="CLU_1264594_0_0_2"/>
<dbReference type="Proteomes" id="UP000006794">
    <property type="component" value="Chromosome"/>
</dbReference>
<accession>F8D998</accession>
<dbReference type="Gene3D" id="1.10.150.20">
    <property type="entry name" value="5' to 3' exonuclease, C-terminal subdomain"/>
    <property type="match status" value="1"/>
</dbReference>
<organism evidence="2 3">
    <name type="scientific">Halopiger xanaduensis (strain DSM 18323 / JCM 14033 / SH-6)</name>
    <dbReference type="NCBI Taxonomy" id="797210"/>
    <lineage>
        <taxon>Archaea</taxon>
        <taxon>Methanobacteriati</taxon>
        <taxon>Methanobacteriota</taxon>
        <taxon>Stenosarchaea group</taxon>
        <taxon>Halobacteria</taxon>
        <taxon>Halobacteriales</taxon>
        <taxon>Natrialbaceae</taxon>
        <taxon>Halopiger</taxon>
    </lineage>
</organism>
<dbReference type="GO" id="GO:0004518">
    <property type="term" value="F:nuclease activity"/>
    <property type="evidence" value="ECO:0007669"/>
    <property type="project" value="InterPro"/>
</dbReference>
<dbReference type="Pfam" id="PF02732">
    <property type="entry name" value="ERCC4"/>
    <property type="match status" value="1"/>
</dbReference>
<dbReference type="GO" id="GO:0006259">
    <property type="term" value="P:DNA metabolic process"/>
    <property type="evidence" value="ECO:0007669"/>
    <property type="project" value="UniProtKB-ARBA"/>
</dbReference>
<evidence type="ECO:0000313" key="3">
    <source>
        <dbReference type="Proteomes" id="UP000006794"/>
    </source>
</evidence>
<gene>
    <name evidence="2" type="ordered locus">Halxa_2209</name>
</gene>
<dbReference type="InterPro" id="IPR011335">
    <property type="entry name" value="Restrct_endonuc-II-like"/>
</dbReference>
<dbReference type="InterPro" id="IPR006166">
    <property type="entry name" value="ERCC4_domain"/>
</dbReference>
<dbReference type="eggNOG" id="arCOG00872">
    <property type="taxonomic scope" value="Archaea"/>
</dbReference>
<dbReference type="STRING" id="797210.Halxa_2209"/>
<evidence type="ECO:0000259" key="1">
    <source>
        <dbReference type="Pfam" id="PF02732"/>
    </source>
</evidence>
<dbReference type="SUPFAM" id="SSF47781">
    <property type="entry name" value="RuvA domain 2-like"/>
    <property type="match status" value="1"/>
</dbReference>
<dbReference type="InterPro" id="IPR010994">
    <property type="entry name" value="RuvA_2-like"/>
</dbReference>
<keyword evidence="3" id="KW-1185">Reference proteome</keyword>
<dbReference type="EMBL" id="CP002839">
    <property type="protein sequence ID" value="AEH36834.1"/>
    <property type="molecule type" value="Genomic_DNA"/>
</dbReference>
<dbReference type="Pfam" id="PF14520">
    <property type="entry name" value="HHH_5"/>
    <property type="match status" value="1"/>
</dbReference>
<feature type="domain" description="ERCC4" evidence="1">
    <location>
        <begin position="9"/>
        <end position="131"/>
    </location>
</feature>
<dbReference type="GO" id="GO:0003677">
    <property type="term" value="F:DNA binding"/>
    <property type="evidence" value="ECO:0007669"/>
    <property type="project" value="InterPro"/>
</dbReference>
<reference evidence="2 3" key="1">
    <citation type="journal article" date="2012" name="Stand. Genomic Sci.">
        <title>Complete genome sequence of Halopiger xanaduensis type strain (SH-6(T)).</title>
        <authorList>
            <person name="Anderson I."/>
            <person name="Tindall B.J."/>
            <person name="Rohde M."/>
            <person name="Lucas S."/>
            <person name="Han J."/>
            <person name="Lapidus A."/>
            <person name="Cheng J.F."/>
            <person name="Goodwin L."/>
            <person name="Pitluck S."/>
            <person name="Peters L."/>
            <person name="Pati A."/>
            <person name="Mikhailova N."/>
            <person name="Pagani I."/>
            <person name="Teshima H."/>
            <person name="Han C."/>
            <person name="Tapia R."/>
            <person name="Land M."/>
            <person name="Woyke T."/>
            <person name="Klenk H.P."/>
            <person name="Kyrpides N."/>
            <person name="Ivanova N."/>
        </authorList>
    </citation>
    <scope>NUCLEOTIDE SEQUENCE [LARGE SCALE GENOMIC DNA]</scope>
    <source>
        <strain evidence="3">DSM 18323 / JCM 14033 / SH-6</strain>
    </source>
</reference>